<accession>A0A834KG61</accession>
<name>A0A834KG61_VESGE</name>
<proteinExistence type="predicted"/>
<protein>
    <submittedName>
        <fullName evidence="1">Uncharacterized protein</fullName>
    </submittedName>
</protein>
<evidence type="ECO:0000313" key="2">
    <source>
        <dbReference type="Proteomes" id="UP000617340"/>
    </source>
</evidence>
<organism evidence="1 2">
    <name type="scientific">Vespula germanica</name>
    <name type="common">German yellow jacket</name>
    <name type="synonym">Paravespula germanica</name>
    <dbReference type="NCBI Taxonomy" id="30212"/>
    <lineage>
        <taxon>Eukaryota</taxon>
        <taxon>Metazoa</taxon>
        <taxon>Ecdysozoa</taxon>
        <taxon>Arthropoda</taxon>
        <taxon>Hexapoda</taxon>
        <taxon>Insecta</taxon>
        <taxon>Pterygota</taxon>
        <taxon>Neoptera</taxon>
        <taxon>Endopterygota</taxon>
        <taxon>Hymenoptera</taxon>
        <taxon>Apocrita</taxon>
        <taxon>Aculeata</taxon>
        <taxon>Vespoidea</taxon>
        <taxon>Vespidae</taxon>
        <taxon>Vespinae</taxon>
        <taxon>Vespula</taxon>
    </lineage>
</organism>
<dbReference type="AlphaFoldDB" id="A0A834KG61"/>
<keyword evidence="2" id="KW-1185">Reference proteome</keyword>
<comment type="caution">
    <text evidence="1">The sequence shown here is derived from an EMBL/GenBank/DDBJ whole genome shotgun (WGS) entry which is preliminary data.</text>
</comment>
<gene>
    <name evidence="1" type="ORF">HZH68_005429</name>
</gene>
<evidence type="ECO:0000313" key="1">
    <source>
        <dbReference type="EMBL" id="KAF7406060.1"/>
    </source>
</evidence>
<dbReference type="Proteomes" id="UP000617340">
    <property type="component" value="Unassembled WGS sequence"/>
</dbReference>
<reference evidence="1" key="1">
    <citation type="journal article" date="2020" name="G3 (Bethesda)">
        <title>High-Quality Assemblies for Three Invasive Social Wasps from the &lt;i&gt;Vespula&lt;/i&gt; Genus.</title>
        <authorList>
            <person name="Harrop T.W.R."/>
            <person name="Guhlin J."/>
            <person name="McLaughlin G.M."/>
            <person name="Permina E."/>
            <person name="Stockwell P."/>
            <person name="Gilligan J."/>
            <person name="Le Lec M.F."/>
            <person name="Gruber M.A.M."/>
            <person name="Quinn O."/>
            <person name="Lovegrove M."/>
            <person name="Duncan E.J."/>
            <person name="Remnant E.J."/>
            <person name="Van Eeckhoven J."/>
            <person name="Graham B."/>
            <person name="Knapp R.A."/>
            <person name="Langford K.W."/>
            <person name="Kronenberg Z."/>
            <person name="Press M.O."/>
            <person name="Eacker S.M."/>
            <person name="Wilson-Rankin E.E."/>
            <person name="Purcell J."/>
            <person name="Lester P.J."/>
            <person name="Dearden P.K."/>
        </authorList>
    </citation>
    <scope>NUCLEOTIDE SEQUENCE</scope>
    <source>
        <strain evidence="1">Linc-1</strain>
    </source>
</reference>
<dbReference type="EMBL" id="JACSDZ010000004">
    <property type="protein sequence ID" value="KAF7406060.1"/>
    <property type="molecule type" value="Genomic_DNA"/>
</dbReference>
<sequence length="149" mass="17540">MRKSGSRRRRWLEALQRLEPSSPTFRYRSNLNSFLTPHSFGLSKEMATSEDRYDPVARDRNESSIALRMTSLNSCAIDSKRDTVSKEVSSPRRWRKRTNPSRQNYITIIYLDTVNISRILESTSRFIIFRSISRYVKKLSIPVMFENIL</sequence>